<feature type="domain" description="Enoyl reductase (ER)" evidence="1">
    <location>
        <begin position="15"/>
        <end position="311"/>
    </location>
</feature>
<sequence>MPSTSMRAIVYDRYGPPEVLRETAVPTPVPGPGEVLVRVRALTVNGGELAMRSGKLLPFSGKRFPKRIGVDLVGEVVEPGTSRFAAGDLVWGGGRRMGTAAEYYALAADRLDHVPAGLDPAQAATLLAGITAITALRDKAHLKPGERLLVRGATGGVGFVATQLGKAMGAHVTGLTSAKNLELARELGAEVALDYRDPGDLGKFDVILDTVGRDLDPFRRLLTPRGRMVAIAFDLDHPVRALGYVVANSLRPARWVRGFSGNPKADLLADLSRWVTAGLVRPLVDRVFPFAEIAEAHRALEGGGVRGKVVVSVHPGENQDEHSRGR</sequence>
<dbReference type="Pfam" id="PF13602">
    <property type="entry name" value="ADH_zinc_N_2"/>
    <property type="match status" value="1"/>
</dbReference>
<gene>
    <name evidence="2" type="ORF">SAMN05421854_1011716</name>
</gene>
<dbReference type="GO" id="GO:0016491">
    <property type="term" value="F:oxidoreductase activity"/>
    <property type="evidence" value="ECO:0007669"/>
    <property type="project" value="InterPro"/>
</dbReference>
<dbReference type="SUPFAM" id="SSF50129">
    <property type="entry name" value="GroES-like"/>
    <property type="match status" value="1"/>
</dbReference>
<name>A0A1I5GNJ9_9PSEU</name>
<dbReference type="RefSeq" id="WP_208865115.1">
    <property type="nucleotide sequence ID" value="NZ_FOWC01000001.1"/>
</dbReference>
<dbReference type="Pfam" id="PF08240">
    <property type="entry name" value="ADH_N"/>
    <property type="match status" value="1"/>
</dbReference>
<dbReference type="Proteomes" id="UP000199137">
    <property type="component" value="Unassembled WGS sequence"/>
</dbReference>
<dbReference type="Gene3D" id="3.40.50.720">
    <property type="entry name" value="NAD(P)-binding Rossmann-like Domain"/>
    <property type="match status" value="1"/>
</dbReference>
<dbReference type="PANTHER" id="PTHR11695">
    <property type="entry name" value="ALCOHOL DEHYDROGENASE RELATED"/>
    <property type="match status" value="1"/>
</dbReference>
<reference evidence="2 3" key="1">
    <citation type="submission" date="2016-10" db="EMBL/GenBank/DDBJ databases">
        <authorList>
            <person name="de Groot N.N."/>
        </authorList>
    </citation>
    <scope>NUCLEOTIDE SEQUENCE [LARGE SCALE GENOMIC DNA]</scope>
    <source>
        <strain evidence="2 3">DSM 44637</strain>
    </source>
</reference>
<dbReference type="EMBL" id="FOWC01000001">
    <property type="protein sequence ID" value="SFO37532.1"/>
    <property type="molecule type" value="Genomic_DNA"/>
</dbReference>
<proteinExistence type="predicted"/>
<dbReference type="InterPro" id="IPR050700">
    <property type="entry name" value="YIM1/Zinc_Alcohol_DH_Fams"/>
</dbReference>
<dbReference type="AlphaFoldDB" id="A0A1I5GNJ9"/>
<dbReference type="InterPro" id="IPR013154">
    <property type="entry name" value="ADH-like_N"/>
</dbReference>
<dbReference type="STRING" id="112413.SAMN05421854_1011716"/>
<dbReference type="SUPFAM" id="SSF51735">
    <property type="entry name" value="NAD(P)-binding Rossmann-fold domains"/>
    <property type="match status" value="1"/>
</dbReference>
<accession>A0A1I5GNJ9</accession>
<evidence type="ECO:0000313" key="3">
    <source>
        <dbReference type="Proteomes" id="UP000199137"/>
    </source>
</evidence>
<dbReference type="InterPro" id="IPR020843">
    <property type="entry name" value="ER"/>
</dbReference>
<dbReference type="Gene3D" id="3.90.180.10">
    <property type="entry name" value="Medium-chain alcohol dehydrogenases, catalytic domain"/>
    <property type="match status" value="1"/>
</dbReference>
<protein>
    <submittedName>
        <fullName evidence="2">NADPH:quinone reductase</fullName>
    </submittedName>
</protein>
<dbReference type="InterPro" id="IPR036291">
    <property type="entry name" value="NAD(P)-bd_dom_sf"/>
</dbReference>
<evidence type="ECO:0000313" key="2">
    <source>
        <dbReference type="EMBL" id="SFO37532.1"/>
    </source>
</evidence>
<dbReference type="CDD" id="cd08267">
    <property type="entry name" value="MDR1"/>
    <property type="match status" value="1"/>
</dbReference>
<evidence type="ECO:0000259" key="1">
    <source>
        <dbReference type="SMART" id="SM00829"/>
    </source>
</evidence>
<organism evidence="2 3">
    <name type="scientific">Amycolatopsis rubida</name>
    <dbReference type="NCBI Taxonomy" id="112413"/>
    <lineage>
        <taxon>Bacteria</taxon>
        <taxon>Bacillati</taxon>
        <taxon>Actinomycetota</taxon>
        <taxon>Actinomycetes</taxon>
        <taxon>Pseudonocardiales</taxon>
        <taxon>Pseudonocardiaceae</taxon>
        <taxon>Amycolatopsis</taxon>
    </lineage>
</organism>
<dbReference type="SMART" id="SM00829">
    <property type="entry name" value="PKS_ER"/>
    <property type="match status" value="1"/>
</dbReference>
<dbReference type="PANTHER" id="PTHR11695:SF294">
    <property type="entry name" value="RETICULON-4-INTERACTING PROTEIN 1, MITOCHONDRIAL"/>
    <property type="match status" value="1"/>
</dbReference>
<dbReference type="InterPro" id="IPR011032">
    <property type="entry name" value="GroES-like_sf"/>
</dbReference>